<dbReference type="EMBL" id="CP010312">
    <property type="protein sequence ID" value="AJF08274.1"/>
    <property type="molecule type" value="Genomic_DNA"/>
</dbReference>
<dbReference type="HOGENOM" id="CLU_2287505_0_0_7"/>
<gene>
    <name evidence="3" type="ORF">GSUB_17510</name>
</gene>
<geneLocation type="plasmid" evidence="3 4">
    <name>pGSUB1</name>
</geneLocation>
<dbReference type="AlphaFoldDB" id="A0A0B5FUF2"/>
<dbReference type="CDD" id="cd00093">
    <property type="entry name" value="HTH_XRE"/>
    <property type="match status" value="1"/>
</dbReference>
<evidence type="ECO:0000259" key="2">
    <source>
        <dbReference type="PROSITE" id="PS50943"/>
    </source>
</evidence>
<feature type="transmembrane region" description="Helical" evidence="1">
    <location>
        <begin position="61"/>
        <end position="79"/>
    </location>
</feature>
<feature type="domain" description="HTH cro/C1-type" evidence="2">
    <location>
        <begin position="9"/>
        <end position="75"/>
    </location>
</feature>
<proteinExistence type="predicted"/>
<dbReference type="SMART" id="SM00530">
    <property type="entry name" value="HTH_XRE"/>
    <property type="match status" value="1"/>
</dbReference>
<dbReference type="PROSITE" id="PS50943">
    <property type="entry name" value="HTH_CROC1"/>
    <property type="match status" value="1"/>
</dbReference>
<evidence type="ECO:0000256" key="1">
    <source>
        <dbReference type="SAM" id="Phobius"/>
    </source>
</evidence>
<dbReference type="RefSeq" id="WP_040202935.1">
    <property type="nucleotide sequence ID" value="NZ_CP010312.1"/>
</dbReference>
<keyword evidence="1" id="KW-0472">Membrane</keyword>
<dbReference type="OrthoDB" id="2056359at2"/>
<name>A0A0B5FUF2_9BACT</name>
<protein>
    <recommendedName>
        <fullName evidence="2">HTH cro/C1-type domain-containing protein</fullName>
    </recommendedName>
</protein>
<keyword evidence="1" id="KW-1133">Transmembrane helix</keyword>
<dbReference type="GO" id="GO:0003677">
    <property type="term" value="F:DNA binding"/>
    <property type="evidence" value="ECO:0007669"/>
    <property type="project" value="InterPro"/>
</dbReference>
<dbReference type="KEGG" id="gsb:GSUB_17510"/>
<organism evidence="3 4">
    <name type="scientific">Geoalkalibacter subterraneus</name>
    <dbReference type="NCBI Taxonomy" id="483547"/>
    <lineage>
        <taxon>Bacteria</taxon>
        <taxon>Pseudomonadati</taxon>
        <taxon>Thermodesulfobacteriota</taxon>
        <taxon>Desulfuromonadia</taxon>
        <taxon>Desulfuromonadales</taxon>
        <taxon>Geoalkalibacteraceae</taxon>
        <taxon>Geoalkalibacter</taxon>
    </lineage>
</organism>
<dbReference type="Gene3D" id="1.10.260.40">
    <property type="entry name" value="lambda repressor-like DNA-binding domains"/>
    <property type="match status" value="1"/>
</dbReference>
<sequence length="101" mass="11666">MNNPLGEYLKKIRLEKDIGLRELCDLIEKDPRCGVSVSPSYYSQIETGNNLRLEKITFDKIWAIAIVLGIDPIGLFILSRPQIPQYLAKKRNRHRLFPAEL</sequence>
<keyword evidence="3" id="KW-0614">Plasmid</keyword>
<dbReference type="InterPro" id="IPR010982">
    <property type="entry name" value="Lambda_DNA-bd_dom_sf"/>
</dbReference>
<evidence type="ECO:0000313" key="3">
    <source>
        <dbReference type="EMBL" id="AJF08274.1"/>
    </source>
</evidence>
<keyword evidence="4" id="KW-1185">Reference proteome</keyword>
<reference evidence="3 4" key="1">
    <citation type="journal article" date="2015" name="Genome Announc.">
        <title>Genomes of Geoalkalibacter ferrihydriticus Z-0531T and Geoalkalibacter subterraneus Red1T, Two Haloalkaliphilic Metal-Reducing Deltaproteobacteria.</title>
        <authorList>
            <person name="Badalamenti J.P."/>
            <person name="Krajmalnik-Brown R."/>
            <person name="Torres C.I."/>
            <person name="Bond D.R."/>
        </authorList>
    </citation>
    <scope>NUCLEOTIDE SEQUENCE [LARGE SCALE GENOMIC DNA]</scope>
    <source>
        <strain evidence="3 4">Red1</strain>
        <plasmid evidence="4">Plasmid pGSUB1</plasmid>
    </source>
</reference>
<dbReference type="InterPro" id="IPR001387">
    <property type="entry name" value="Cro/C1-type_HTH"/>
</dbReference>
<dbReference type="Proteomes" id="UP000035036">
    <property type="component" value="Plasmid pGSUB1"/>
</dbReference>
<keyword evidence="1" id="KW-0812">Transmembrane</keyword>
<dbReference type="SUPFAM" id="SSF47413">
    <property type="entry name" value="lambda repressor-like DNA-binding domains"/>
    <property type="match status" value="1"/>
</dbReference>
<evidence type="ECO:0000313" key="4">
    <source>
        <dbReference type="Proteomes" id="UP000035036"/>
    </source>
</evidence>
<accession>A0A0B5FUF2</accession>